<dbReference type="Proteomes" id="UP000193900">
    <property type="component" value="Unassembled WGS sequence"/>
</dbReference>
<dbReference type="GO" id="GO:0046872">
    <property type="term" value="F:metal ion binding"/>
    <property type="evidence" value="ECO:0007669"/>
    <property type="project" value="UniProtKB-KW"/>
</dbReference>
<dbReference type="InterPro" id="IPR003819">
    <property type="entry name" value="TauD/TfdA-like"/>
</dbReference>
<gene>
    <name evidence="9" type="ORF">ROA7023_00897</name>
</gene>
<evidence type="ECO:0000256" key="4">
    <source>
        <dbReference type="ARBA" id="ARBA00022723"/>
    </source>
</evidence>
<evidence type="ECO:0000256" key="5">
    <source>
        <dbReference type="ARBA" id="ARBA00022964"/>
    </source>
</evidence>
<evidence type="ECO:0000256" key="2">
    <source>
        <dbReference type="ARBA" id="ARBA00001961"/>
    </source>
</evidence>
<dbReference type="Gene3D" id="3.30.2020.30">
    <property type="match status" value="1"/>
</dbReference>
<dbReference type="PANTHER" id="PTHR10696">
    <property type="entry name" value="GAMMA-BUTYROBETAINE HYDROXYLASE-RELATED"/>
    <property type="match status" value="1"/>
</dbReference>
<dbReference type="InterPro" id="IPR042098">
    <property type="entry name" value="TauD-like_sf"/>
</dbReference>
<keyword evidence="5 9" id="KW-0223">Dioxygenase</keyword>
<feature type="domain" description="TauD/TfdA-like" evidence="8">
    <location>
        <begin position="125"/>
        <end position="356"/>
    </location>
</feature>
<dbReference type="InterPro" id="IPR038492">
    <property type="entry name" value="GBBH-like_N_sf"/>
</dbReference>
<proteinExistence type="inferred from homology"/>
<organism evidence="9 10">
    <name type="scientific">Roseisalinus antarcticus</name>
    <dbReference type="NCBI Taxonomy" id="254357"/>
    <lineage>
        <taxon>Bacteria</taxon>
        <taxon>Pseudomonadati</taxon>
        <taxon>Pseudomonadota</taxon>
        <taxon>Alphaproteobacteria</taxon>
        <taxon>Rhodobacterales</taxon>
        <taxon>Roseobacteraceae</taxon>
        <taxon>Roseisalinus</taxon>
    </lineage>
</organism>
<dbReference type="Gene3D" id="3.60.130.10">
    <property type="entry name" value="Clavaminate synthase-like"/>
    <property type="match status" value="1"/>
</dbReference>
<dbReference type="InterPro" id="IPR050411">
    <property type="entry name" value="AlphaKG_dependent_hydroxylases"/>
</dbReference>
<dbReference type="OrthoDB" id="979809at2"/>
<name>A0A1Y5RY44_9RHOB</name>
<keyword evidence="10" id="KW-1185">Reference proteome</keyword>
<dbReference type="SUPFAM" id="SSF51197">
    <property type="entry name" value="Clavaminate synthase-like"/>
    <property type="match status" value="1"/>
</dbReference>
<reference evidence="9 10" key="1">
    <citation type="submission" date="2017-03" db="EMBL/GenBank/DDBJ databases">
        <authorList>
            <person name="Afonso C.L."/>
            <person name="Miller P.J."/>
            <person name="Scott M.A."/>
            <person name="Spackman E."/>
            <person name="Goraichik I."/>
            <person name="Dimitrov K.M."/>
            <person name="Suarez D.L."/>
            <person name="Swayne D.E."/>
        </authorList>
    </citation>
    <scope>NUCLEOTIDE SEQUENCE [LARGE SCALE GENOMIC DNA]</scope>
    <source>
        <strain evidence="9 10">CECT 7023</strain>
    </source>
</reference>
<dbReference type="Pfam" id="PF02668">
    <property type="entry name" value="TauD"/>
    <property type="match status" value="1"/>
</dbReference>
<comment type="cofactor">
    <cofactor evidence="2">
        <name>L-ascorbate</name>
        <dbReference type="ChEBI" id="CHEBI:38290"/>
    </cofactor>
</comment>
<dbReference type="RefSeq" id="WP_085877814.1">
    <property type="nucleotide sequence ID" value="NZ_FWFZ01000003.1"/>
</dbReference>
<comment type="similarity">
    <text evidence="3">Belongs to the gamma-BBH/TMLD family.</text>
</comment>
<accession>A0A1Y5RY44</accession>
<dbReference type="EC" id="1.14.11.1" evidence="9"/>
<dbReference type="GO" id="GO:0045329">
    <property type="term" value="P:carnitine biosynthetic process"/>
    <property type="evidence" value="ECO:0007669"/>
    <property type="project" value="TreeGrafter"/>
</dbReference>
<evidence type="ECO:0000256" key="6">
    <source>
        <dbReference type="ARBA" id="ARBA00023002"/>
    </source>
</evidence>
<evidence type="ECO:0000259" key="8">
    <source>
        <dbReference type="Pfam" id="PF02668"/>
    </source>
</evidence>
<keyword evidence="7" id="KW-0408">Iron</keyword>
<dbReference type="AlphaFoldDB" id="A0A1Y5RY44"/>
<comment type="cofactor">
    <cofactor evidence="1">
        <name>Fe(2+)</name>
        <dbReference type="ChEBI" id="CHEBI:29033"/>
    </cofactor>
</comment>
<evidence type="ECO:0000256" key="3">
    <source>
        <dbReference type="ARBA" id="ARBA00008654"/>
    </source>
</evidence>
<evidence type="ECO:0000313" key="9">
    <source>
        <dbReference type="EMBL" id="SLN27669.1"/>
    </source>
</evidence>
<keyword evidence="6 9" id="KW-0560">Oxidoreductase</keyword>
<dbReference type="PANTHER" id="PTHR10696:SF51">
    <property type="entry name" value="TRIMETHYLLYSINE DIOXYGENASE, MITOCHONDRIAL"/>
    <property type="match status" value="1"/>
</dbReference>
<protein>
    <submittedName>
        <fullName evidence="9">Gamma-butyrobetaine dioxygenase</fullName>
        <ecNumber evidence="9">1.14.11.1</ecNumber>
    </submittedName>
</protein>
<keyword evidence="4" id="KW-0479">Metal-binding</keyword>
<dbReference type="GO" id="GO:0008336">
    <property type="term" value="F:gamma-butyrobetaine dioxygenase activity"/>
    <property type="evidence" value="ECO:0007669"/>
    <property type="project" value="UniProtKB-EC"/>
</dbReference>
<evidence type="ECO:0000256" key="7">
    <source>
        <dbReference type="ARBA" id="ARBA00023004"/>
    </source>
</evidence>
<evidence type="ECO:0000256" key="1">
    <source>
        <dbReference type="ARBA" id="ARBA00001954"/>
    </source>
</evidence>
<dbReference type="EMBL" id="FWFZ01000003">
    <property type="protein sequence ID" value="SLN27669.1"/>
    <property type="molecule type" value="Genomic_DNA"/>
</dbReference>
<sequence>MDGVQLETLMLEGAGLRLTLPGGMQGYFNYCWLRDNCPTSFDAETRERSFDIFHLQTPPVPADAWIEEQSLVIDWQGEDHVSRHRLDFLAAYAMGRRRPDPAALPRRPWYSDHYPALTRVSHPRLKDSPEERRRWMEALLVEGVAIVTDMPDTDAALTETALLIGQIRPTFFGPYFDVRTHIKPTNLAYTAKALEMHTDVPTEDAAPGVQYLHCRANSVQGGMNLFADGTAAANDLRRADPEAFRLLVETDVPYYKEHDGCDMRARQRVIELDEHAEVSGVTISQHMADIFDMPQRDLDAFYPAFVRFGRMLQDSRYVMRFSLRAGECITFDNHRVVHGREAYSATSGERYLRGTYTDRGELRSAWRAMTTEGRFK</sequence>
<evidence type="ECO:0000313" key="10">
    <source>
        <dbReference type="Proteomes" id="UP000193900"/>
    </source>
</evidence>
<dbReference type="CDD" id="cd00250">
    <property type="entry name" value="CAS_like"/>
    <property type="match status" value="1"/>
</dbReference>